<evidence type="ECO:0000256" key="1">
    <source>
        <dbReference type="SAM" id="MobiDB-lite"/>
    </source>
</evidence>
<evidence type="ECO:0000313" key="2">
    <source>
        <dbReference type="EMBL" id="CEO58164.1"/>
    </source>
</evidence>
<dbReference type="AlphaFoldDB" id="A0A0B7KLU0"/>
<dbReference type="EMBL" id="CDPU01000428">
    <property type="protein sequence ID" value="CEO58164.1"/>
    <property type="molecule type" value="Genomic_DNA"/>
</dbReference>
<reference evidence="2" key="1">
    <citation type="submission" date="2015-01" db="EMBL/GenBank/DDBJ databases">
        <authorList>
            <person name="Durling Mikael"/>
        </authorList>
    </citation>
    <scope>NUCLEOTIDE SEQUENCE</scope>
</reference>
<proteinExistence type="predicted"/>
<protein>
    <submittedName>
        <fullName evidence="2">Uncharacterized protein</fullName>
    </submittedName>
</protein>
<name>A0A0B7KLU0_BIOOC</name>
<sequence length="61" mass="6802">MHAEKGIHSGPRGFPYCTRISPGSRPRIVRLPRELRVSGSISSGRPLIDPITTPMNLIREH</sequence>
<gene>
    <name evidence="2" type="ORF">BN869_000014222_1</name>
</gene>
<accession>A0A0B7KLU0</accession>
<feature type="region of interest" description="Disordered" evidence="1">
    <location>
        <begin position="42"/>
        <end position="61"/>
    </location>
</feature>
<organism evidence="2">
    <name type="scientific">Bionectria ochroleuca</name>
    <name type="common">Gliocladium roseum</name>
    <dbReference type="NCBI Taxonomy" id="29856"/>
    <lineage>
        <taxon>Eukaryota</taxon>
        <taxon>Fungi</taxon>
        <taxon>Dikarya</taxon>
        <taxon>Ascomycota</taxon>
        <taxon>Pezizomycotina</taxon>
        <taxon>Sordariomycetes</taxon>
        <taxon>Hypocreomycetidae</taxon>
        <taxon>Hypocreales</taxon>
        <taxon>Bionectriaceae</taxon>
        <taxon>Clonostachys</taxon>
    </lineage>
</organism>